<evidence type="ECO:0000256" key="8">
    <source>
        <dbReference type="ARBA" id="ARBA00023242"/>
    </source>
</evidence>
<dbReference type="Pfam" id="PF25797">
    <property type="entry name" value="PDF2_C"/>
    <property type="match status" value="1"/>
</dbReference>
<dbReference type="GO" id="GO:0008289">
    <property type="term" value="F:lipid binding"/>
    <property type="evidence" value="ECO:0007669"/>
    <property type="project" value="InterPro"/>
</dbReference>
<dbReference type="Gene3D" id="3.30.530.20">
    <property type="match status" value="1"/>
</dbReference>
<dbReference type="InterPro" id="IPR023393">
    <property type="entry name" value="START-like_dom_sf"/>
</dbReference>
<dbReference type="PROSITE" id="PS00027">
    <property type="entry name" value="HOMEOBOX_1"/>
    <property type="match status" value="1"/>
</dbReference>
<evidence type="ECO:0000259" key="13">
    <source>
        <dbReference type="PROSITE" id="PS50848"/>
    </source>
</evidence>
<evidence type="ECO:0000256" key="11">
    <source>
        <dbReference type="SAM" id="MobiDB-lite"/>
    </source>
</evidence>
<name>A0A8B8LTD9_ABRPR</name>
<dbReference type="GO" id="GO:0000981">
    <property type="term" value="F:DNA-binding transcription factor activity, RNA polymerase II-specific"/>
    <property type="evidence" value="ECO:0007669"/>
    <property type="project" value="InterPro"/>
</dbReference>
<evidence type="ECO:0000256" key="6">
    <source>
        <dbReference type="ARBA" id="ARBA00023155"/>
    </source>
</evidence>
<dbReference type="Gene3D" id="1.10.10.60">
    <property type="entry name" value="Homeodomain-like"/>
    <property type="match status" value="1"/>
</dbReference>
<proteinExistence type="inferred from homology"/>
<dbReference type="RefSeq" id="XP_027359062.1">
    <property type="nucleotide sequence ID" value="XM_027503261.1"/>
</dbReference>
<dbReference type="PROSITE" id="PS50071">
    <property type="entry name" value="HOMEOBOX_2"/>
    <property type="match status" value="1"/>
</dbReference>
<keyword evidence="7" id="KW-0804">Transcription</keyword>
<dbReference type="PROSITE" id="PS50848">
    <property type="entry name" value="START"/>
    <property type="match status" value="1"/>
</dbReference>
<feature type="compositionally biased region" description="Basic residues" evidence="11">
    <location>
        <begin position="25"/>
        <end position="34"/>
    </location>
</feature>
<keyword evidence="14" id="KW-1185">Reference proteome</keyword>
<evidence type="ECO:0000313" key="15">
    <source>
        <dbReference type="RefSeq" id="XP_027359062.1"/>
    </source>
</evidence>
<dbReference type="SUPFAM" id="SSF55961">
    <property type="entry name" value="Bet v1-like"/>
    <property type="match status" value="2"/>
</dbReference>
<dbReference type="InterPro" id="IPR002913">
    <property type="entry name" value="START_lipid-bd_dom"/>
</dbReference>
<dbReference type="AlphaFoldDB" id="A0A8B8LTD9"/>
<evidence type="ECO:0000256" key="5">
    <source>
        <dbReference type="ARBA" id="ARBA00023125"/>
    </source>
</evidence>
<dbReference type="InterPro" id="IPR042160">
    <property type="entry name" value="HD-Zip_IV"/>
</dbReference>
<gene>
    <name evidence="15" type="primary">LOC113867786</name>
</gene>
<evidence type="ECO:0000256" key="2">
    <source>
        <dbReference type="ARBA" id="ARBA00006789"/>
    </source>
</evidence>
<feature type="region of interest" description="Disordered" evidence="11">
    <location>
        <begin position="1"/>
        <end position="34"/>
    </location>
</feature>
<reference evidence="14" key="1">
    <citation type="journal article" date="2019" name="Toxins">
        <title>Detection of Abrin-Like and Prepropulchellin-Like Toxin Genes and Transcripts Using Whole Genome Sequencing and Full-Length Transcript Sequencing of Abrus precatorius.</title>
        <authorList>
            <person name="Hovde B.T."/>
            <person name="Daligault H.E."/>
            <person name="Hanschen E.R."/>
            <person name="Kunde Y.A."/>
            <person name="Johnson M.B."/>
            <person name="Starkenburg S.R."/>
            <person name="Johnson S.L."/>
        </authorList>
    </citation>
    <scope>NUCLEOTIDE SEQUENCE [LARGE SCALE GENOMIC DNA]</scope>
</reference>
<dbReference type="InterPro" id="IPR001356">
    <property type="entry name" value="HD"/>
</dbReference>
<evidence type="ECO:0000256" key="1">
    <source>
        <dbReference type="ARBA" id="ARBA00004123"/>
    </source>
</evidence>
<evidence type="ECO:0000256" key="4">
    <source>
        <dbReference type="ARBA" id="ARBA00023054"/>
    </source>
</evidence>
<dbReference type="InterPro" id="IPR009057">
    <property type="entry name" value="Homeodomain-like_sf"/>
</dbReference>
<dbReference type="GO" id="GO:0003677">
    <property type="term" value="F:DNA binding"/>
    <property type="evidence" value="ECO:0007669"/>
    <property type="project" value="UniProtKB-UniRule"/>
</dbReference>
<keyword evidence="4" id="KW-0175">Coiled coil</keyword>
<dbReference type="InterPro" id="IPR017970">
    <property type="entry name" value="Homeobox_CS"/>
</dbReference>
<dbReference type="KEGG" id="aprc:113867786"/>
<evidence type="ECO:0000259" key="12">
    <source>
        <dbReference type="PROSITE" id="PS50071"/>
    </source>
</evidence>
<dbReference type="CDD" id="cd00086">
    <property type="entry name" value="homeodomain"/>
    <property type="match status" value="1"/>
</dbReference>
<dbReference type="SUPFAM" id="SSF46689">
    <property type="entry name" value="Homeodomain-like"/>
    <property type="match status" value="1"/>
</dbReference>
<keyword evidence="3" id="KW-0805">Transcription regulation</keyword>
<feature type="domain" description="Homeobox" evidence="12">
    <location>
        <begin position="24"/>
        <end position="84"/>
    </location>
</feature>
<dbReference type="GeneID" id="113867786"/>
<evidence type="ECO:0000256" key="3">
    <source>
        <dbReference type="ARBA" id="ARBA00023015"/>
    </source>
</evidence>
<dbReference type="InterPro" id="IPR057993">
    <property type="entry name" value="HD-Zip_IV_C"/>
</dbReference>
<keyword evidence="6 9" id="KW-0371">Homeobox</keyword>
<dbReference type="GO" id="GO:0030154">
    <property type="term" value="P:cell differentiation"/>
    <property type="evidence" value="ECO:0007669"/>
    <property type="project" value="UniProtKB-ARBA"/>
</dbReference>
<dbReference type="OrthoDB" id="6159439at2759"/>
<organism evidence="14 15">
    <name type="scientific">Abrus precatorius</name>
    <name type="common">Indian licorice</name>
    <name type="synonym">Glycine abrus</name>
    <dbReference type="NCBI Taxonomy" id="3816"/>
    <lineage>
        <taxon>Eukaryota</taxon>
        <taxon>Viridiplantae</taxon>
        <taxon>Streptophyta</taxon>
        <taxon>Embryophyta</taxon>
        <taxon>Tracheophyta</taxon>
        <taxon>Spermatophyta</taxon>
        <taxon>Magnoliopsida</taxon>
        <taxon>eudicotyledons</taxon>
        <taxon>Gunneridae</taxon>
        <taxon>Pentapetalae</taxon>
        <taxon>rosids</taxon>
        <taxon>fabids</taxon>
        <taxon>Fabales</taxon>
        <taxon>Fabaceae</taxon>
        <taxon>Papilionoideae</taxon>
        <taxon>50 kb inversion clade</taxon>
        <taxon>NPAAA clade</taxon>
        <taxon>indigoferoid/millettioid clade</taxon>
        <taxon>Abreae</taxon>
        <taxon>Abrus</taxon>
    </lineage>
</organism>
<dbReference type="FunFam" id="1.10.10.60:FF:000229">
    <property type="entry name" value="Homeobox-leucine zipper protein HDG1"/>
    <property type="match status" value="1"/>
</dbReference>
<keyword evidence="8 9" id="KW-0539">Nucleus</keyword>
<accession>A0A8B8LTD9</accession>
<comment type="subcellular location">
    <subcellularLocation>
        <location evidence="1 9 10">Nucleus</location>
    </subcellularLocation>
</comment>
<evidence type="ECO:0000256" key="9">
    <source>
        <dbReference type="PROSITE-ProRule" id="PRU00108"/>
    </source>
</evidence>
<feature type="DNA-binding region" description="Homeobox" evidence="9">
    <location>
        <begin position="26"/>
        <end position="85"/>
    </location>
</feature>
<dbReference type="PANTHER" id="PTHR45654:SF1">
    <property type="entry name" value="HOMEOBOX-LEUCINE ZIPPER PROTEIN HDG11"/>
    <property type="match status" value="1"/>
</dbReference>
<dbReference type="Proteomes" id="UP000694853">
    <property type="component" value="Unplaced"/>
</dbReference>
<dbReference type="SMART" id="SM00234">
    <property type="entry name" value="START"/>
    <property type="match status" value="1"/>
</dbReference>
<dbReference type="SMART" id="SM00389">
    <property type="entry name" value="HOX"/>
    <property type="match status" value="1"/>
</dbReference>
<keyword evidence="5 9" id="KW-0238">DNA-binding</keyword>
<feature type="domain" description="START" evidence="13">
    <location>
        <begin position="217"/>
        <end position="454"/>
    </location>
</feature>
<dbReference type="Pfam" id="PF00046">
    <property type="entry name" value="Homeodomain"/>
    <property type="match status" value="1"/>
</dbReference>
<evidence type="ECO:0000313" key="14">
    <source>
        <dbReference type="Proteomes" id="UP000694853"/>
    </source>
</evidence>
<dbReference type="FunFam" id="3.30.530.20:FF:000026">
    <property type="entry name" value="Homeobox-leucine zipper protein GLABRA 2"/>
    <property type="match status" value="1"/>
</dbReference>
<feature type="compositionally biased region" description="Gly residues" evidence="11">
    <location>
        <begin position="1"/>
        <end position="10"/>
    </location>
</feature>
<sequence>MEYGSGGSGSPGDHHHHHDGSDSQRRKKRYHRHTANQIQRLESMFKECPHPDEKQRLQLSRELGLAPRQIKFWFQNRRTQMKAQHERADNCALRAENDKIRCENIAIREALKNVICPSCGGPPINEDSYFDEQKLRLENAQLKEELDRVSSIAAKYIGRPISQLPPVQPIHISSLDLSMGSFGSQGLGGPSLDLDLLPGSSSSSMPNVPPYQPACLSDMDKSLMSDIASNAMEELIRLLQTNEPLWIKSSADGRDVLNLDTYERMFPKTNSHLKNPNVRIEASRDSGVVIMNGLTLVDMFMDPNKWMELFPTIVTMARTIEVISSGMMGGHSGSLQLMYEELQVLSPLVSTREFYFLRYCQQIEQGLWAIVDVSYDFPQDNQFAPQFRSHRLPSGCFIQDMPNGYSKVTWIEHVEIEDKNPVHRLYRNIIYSGMAFGAQRWLTTLQRMCERLACLMVTGNSTRDLGGVIPSPEGKRSMMKLAQRMVTNFCTSISASPGHRWTTLSGLNEIGVRVTVHKSTDPGQPNGVVLSAATTIWLPIPPQTVFNFFKDERKRPQWDVLSNGNAVQEVAHIANGSHPGNCISVLRAFNTSQNNMLILQESCVDSSGSLVVYCPVDLPAINIAMSGEDPSYIPLLPSGFTISPDGQQDQEGVGVGVGGASTSTNTNRIMGCGSSSSGSLITVAFQILVSSLPSAKLNMESVTTVNSLIGNTVQQIKAALNCPSS</sequence>
<dbReference type="Pfam" id="PF01852">
    <property type="entry name" value="START"/>
    <property type="match status" value="1"/>
</dbReference>
<dbReference type="PANTHER" id="PTHR45654">
    <property type="entry name" value="HOMEOBOX-LEUCINE ZIPPER PROTEIN MERISTEM L1"/>
    <property type="match status" value="1"/>
</dbReference>
<dbReference type="CDD" id="cd08875">
    <property type="entry name" value="START_ArGLABRA2_like"/>
    <property type="match status" value="1"/>
</dbReference>
<dbReference type="GO" id="GO:0005634">
    <property type="term" value="C:nucleus"/>
    <property type="evidence" value="ECO:0007669"/>
    <property type="project" value="UniProtKB-SubCell"/>
</dbReference>
<protein>
    <submittedName>
        <fullName evidence="15">Homeobox-leucine zipper protein HDG11-like isoform X1</fullName>
    </submittedName>
</protein>
<reference evidence="15" key="2">
    <citation type="submission" date="2025-08" db="UniProtKB">
        <authorList>
            <consortium name="RefSeq"/>
        </authorList>
    </citation>
    <scope>IDENTIFICATION</scope>
    <source>
        <tissue evidence="15">Young leaves</tissue>
    </source>
</reference>
<evidence type="ECO:0000256" key="7">
    <source>
        <dbReference type="ARBA" id="ARBA00023163"/>
    </source>
</evidence>
<comment type="similarity">
    <text evidence="2">Belongs to the HD-ZIP homeobox family. Class IV subfamily.</text>
</comment>
<evidence type="ECO:0000256" key="10">
    <source>
        <dbReference type="RuleBase" id="RU000682"/>
    </source>
</evidence>